<gene>
    <name evidence="6" type="ORF">SE15_01955</name>
</gene>
<dbReference type="Gene3D" id="3.30.930.10">
    <property type="entry name" value="Bira Bifunctional Protein, Domain 2"/>
    <property type="match status" value="1"/>
</dbReference>
<keyword evidence="3" id="KW-0030">Aminoacyl-tRNA synthetase</keyword>
<accession>A0A0P6XKP3</accession>
<evidence type="ECO:0000313" key="6">
    <source>
        <dbReference type="EMBL" id="KPL83985.1"/>
    </source>
</evidence>
<evidence type="ECO:0000256" key="2">
    <source>
        <dbReference type="ARBA" id="ARBA00022840"/>
    </source>
</evidence>
<dbReference type="Pfam" id="PF03129">
    <property type="entry name" value="HGTP_anticodon"/>
    <property type="match status" value="1"/>
</dbReference>
<feature type="domain" description="YbaK/aminoacyl-tRNA synthetase-associated" evidence="5">
    <location>
        <begin position="236"/>
        <end position="354"/>
    </location>
</feature>
<dbReference type="SUPFAM" id="SSF55826">
    <property type="entry name" value="YbaK/ProRS associated domain"/>
    <property type="match status" value="1"/>
</dbReference>
<dbReference type="PATRIC" id="fig|869279.4.peg.389"/>
<dbReference type="CDD" id="cd04334">
    <property type="entry name" value="ProRS-INS"/>
    <property type="match status" value="1"/>
</dbReference>
<feature type="domain" description="Anticodon-binding" evidence="4">
    <location>
        <begin position="456"/>
        <end position="542"/>
    </location>
</feature>
<evidence type="ECO:0000313" key="7">
    <source>
        <dbReference type="Proteomes" id="UP000050544"/>
    </source>
</evidence>
<dbReference type="Gene3D" id="3.90.960.10">
    <property type="entry name" value="YbaK/aminoacyl-tRNA synthetase-associated domain"/>
    <property type="match status" value="1"/>
</dbReference>
<dbReference type="Proteomes" id="UP000050544">
    <property type="component" value="Unassembled WGS sequence"/>
</dbReference>
<organism evidence="6 7">
    <name type="scientific">Thermanaerothrix daxensis</name>
    <dbReference type="NCBI Taxonomy" id="869279"/>
    <lineage>
        <taxon>Bacteria</taxon>
        <taxon>Bacillati</taxon>
        <taxon>Chloroflexota</taxon>
        <taxon>Anaerolineae</taxon>
        <taxon>Anaerolineales</taxon>
        <taxon>Anaerolineaceae</taxon>
        <taxon>Thermanaerothrix</taxon>
    </lineage>
</organism>
<dbReference type="PANTHER" id="PTHR42753:SF2">
    <property type="entry name" value="PROLINE--TRNA LIGASE"/>
    <property type="match status" value="1"/>
</dbReference>
<dbReference type="InterPro" id="IPR007214">
    <property type="entry name" value="YbaK/aa-tRNA-synth-assoc-dom"/>
</dbReference>
<dbReference type="GO" id="GO:0004827">
    <property type="term" value="F:proline-tRNA ligase activity"/>
    <property type="evidence" value="ECO:0007669"/>
    <property type="project" value="TreeGrafter"/>
</dbReference>
<dbReference type="EMBL" id="LGKO01000002">
    <property type="protein sequence ID" value="KPL83985.1"/>
    <property type="molecule type" value="Genomic_DNA"/>
</dbReference>
<sequence>MPANTISTGQAWLVRAGYLRSVEGKTAYLPLGQRVLASFQRLVDEEMGRLGAQQVILPPLGADVSLSAPLIPWKGLTCAWNSTENETSLAPTHFKTIQTLAQRDLQTYRQLPCTLYTYAYLTTTPWERLAPLRLTQGLVLESFTLAGAPAALEGAHRRHLQALWNVLHRLGVPVRVALAGPPTPPAPQMLWVPHPQGDLAVLSCPHSDYAALEAFATFTKSEPTPEPPLPLEPIPTPGVQTIRDLADFLKLPEARLAKALFYLAQIEGEEILVLALVRGDRALSEAKLATALGAHHLRPAPPEAITAIGAVPGYASPIGLKEGVRILVDDWIPRSPNLVAGANRLDTHMRHVNFGRDFSADQVTDLSLAEAGDPCPYCQAPLERQMGFAIAWVAALGALEMITFLDEEGRSHTSYGVYSRLSLDAALLALAEQHHNAHGLKWPVVLAPYAIHLIVLGGRKAPQVLEEGERLYGLLQAAGVSVLYDDRDVSPGVKFNDADLIGLPLRLTLSPRTLEAAAVEVKWREEAESQTLPLATVLEWVRRGLAERSTLPQPHEFTG</sequence>
<dbReference type="SUPFAM" id="SSF52954">
    <property type="entry name" value="Class II aaRS ABD-related"/>
    <property type="match status" value="1"/>
</dbReference>
<dbReference type="InterPro" id="IPR036754">
    <property type="entry name" value="YbaK/aa-tRNA-synt-asso_dom_sf"/>
</dbReference>
<dbReference type="SUPFAM" id="SSF55681">
    <property type="entry name" value="Class II aaRS and biotin synthetases"/>
    <property type="match status" value="1"/>
</dbReference>
<comment type="caution">
    <text evidence="6">The sequence shown here is derived from an EMBL/GenBank/DDBJ whole genome shotgun (WGS) entry which is preliminary data.</text>
</comment>
<evidence type="ECO:0000256" key="1">
    <source>
        <dbReference type="ARBA" id="ARBA00022490"/>
    </source>
</evidence>
<dbReference type="InterPro" id="IPR050062">
    <property type="entry name" value="Pro-tRNA_synthetase"/>
</dbReference>
<dbReference type="InterPro" id="IPR004154">
    <property type="entry name" value="Anticodon-bd"/>
</dbReference>
<dbReference type="GO" id="GO:0006433">
    <property type="term" value="P:prolyl-tRNA aminoacylation"/>
    <property type="evidence" value="ECO:0007669"/>
    <property type="project" value="TreeGrafter"/>
</dbReference>
<dbReference type="GO" id="GO:0005829">
    <property type="term" value="C:cytosol"/>
    <property type="evidence" value="ECO:0007669"/>
    <property type="project" value="TreeGrafter"/>
</dbReference>
<dbReference type="CDD" id="cd00861">
    <property type="entry name" value="ProRS_anticodon_short"/>
    <property type="match status" value="1"/>
</dbReference>
<proteinExistence type="predicted"/>
<dbReference type="STRING" id="869279.SE15_01955"/>
<dbReference type="InterPro" id="IPR044140">
    <property type="entry name" value="ProRS_anticodon_short"/>
</dbReference>
<evidence type="ECO:0000259" key="4">
    <source>
        <dbReference type="Pfam" id="PF03129"/>
    </source>
</evidence>
<name>A0A0P6XKP3_9CHLR</name>
<dbReference type="PANTHER" id="PTHR42753">
    <property type="entry name" value="MITOCHONDRIAL RIBOSOME PROTEIN L39/PROLYL-TRNA LIGASE FAMILY MEMBER"/>
    <property type="match status" value="1"/>
</dbReference>
<dbReference type="Pfam" id="PF04073">
    <property type="entry name" value="tRNA_edit"/>
    <property type="match status" value="1"/>
</dbReference>
<dbReference type="AlphaFoldDB" id="A0A0P6XKP3"/>
<dbReference type="InterPro" id="IPR045864">
    <property type="entry name" value="aa-tRNA-synth_II/BPL/LPL"/>
</dbReference>
<keyword evidence="7" id="KW-1185">Reference proteome</keyword>
<keyword evidence="2" id="KW-0547">Nucleotide-binding</keyword>
<dbReference type="GO" id="GO:0002161">
    <property type="term" value="F:aminoacyl-tRNA deacylase activity"/>
    <property type="evidence" value="ECO:0007669"/>
    <property type="project" value="InterPro"/>
</dbReference>
<protein>
    <recommendedName>
        <fullName evidence="8">Proline--tRNA ligase</fullName>
    </recommendedName>
</protein>
<keyword evidence="2" id="KW-0067">ATP-binding</keyword>
<evidence type="ECO:0000259" key="5">
    <source>
        <dbReference type="Pfam" id="PF04073"/>
    </source>
</evidence>
<dbReference type="InterPro" id="IPR036621">
    <property type="entry name" value="Anticodon-bd_dom_sf"/>
</dbReference>
<keyword evidence="1" id="KW-0963">Cytoplasm</keyword>
<evidence type="ECO:0008006" key="8">
    <source>
        <dbReference type="Google" id="ProtNLM"/>
    </source>
</evidence>
<dbReference type="Gene3D" id="3.40.50.800">
    <property type="entry name" value="Anticodon-binding domain"/>
    <property type="match status" value="1"/>
</dbReference>
<reference evidence="6 7" key="1">
    <citation type="submission" date="2015-07" db="EMBL/GenBank/DDBJ databases">
        <title>Whole genome sequence of Thermanaerothrix daxensis DSM 23592.</title>
        <authorList>
            <person name="Hemp J."/>
            <person name="Ward L.M."/>
            <person name="Pace L.A."/>
            <person name="Fischer W.W."/>
        </authorList>
    </citation>
    <scope>NUCLEOTIDE SEQUENCE [LARGE SCALE GENOMIC DNA]</scope>
    <source>
        <strain evidence="6 7">GNS-1</strain>
    </source>
</reference>
<dbReference type="GO" id="GO:0005524">
    <property type="term" value="F:ATP binding"/>
    <property type="evidence" value="ECO:0007669"/>
    <property type="project" value="UniProtKB-KW"/>
</dbReference>
<evidence type="ECO:0000256" key="3">
    <source>
        <dbReference type="ARBA" id="ARBA00023146"/>
    </source>
</evidence>
<keyword evidence="3" id="KW-0436">Ligase</keyword>